<gene>
    <name evidence="1" type="ORF">K402DRAFT_7099</name>
</gene>
<keyword evidence="2" id="KW-1185">Reference proteome</keyword>
<dbReference type="AlphaFoldDB" id="A0A6G1HH39"/>
<accession>A0A6G1HH39</accession>
<organism evidence="1 2">
    <name type="scientific">Aulographum hederae CBS 113979</name>
    <dbReference type="NCBI Taxonomy" id="1176131"/>
    <lineage>
        <taxon>Eukaryota</taxon>
        <taxon>Fungi</taxon>
        <taxon>Dikarya</taxon>
        <taxon>Ascomycota</taxon>
        <taxon>Pezizomycotina</taxon>
        <taxon>Dothideomycetes</taxon>
        <taxon>Pleosporomycetidae</taxon>
        <taxon>Aulographales</taxon>
        <taxon>Aulographaceae</taxon>
    </lineage>
</organism>
<evidence type="ECO:0000313" key="1">
    <source>
        <dbReference type="EMBL" id="KAF1992475.1"/>
    </source>
</evidence>
<proteinExistence type="predicted"/>
<dbReference type="Proteomes" id="UP000800041">
    <property type="component" value="Unassembled WGS sequence"/>
</dbReference>
<name>A0A6G1HH39_9PEZI</name>
<evidence type="ECO:0000313" key="2">
    <source>
        <dbReference type="Proteomes" id="UP000800041"/>
    </source>
</evidence>
<protein>
    <submittedName>
        <fullName evidence="1">Uncharacterized protein</fullName>
    </submittedName>
</protein>
<dbReference type="EMBL" id="ML977137">
    <property type="protein sequence ID" value="KAF1992475.1"/>
    <property type="molecule type" value="Genomic_DNA"/>
</dbReference>
<sequence>MSHCSCACPAWNWEHADKLNEHRHQNPSPAGQPVQPPLRALTHLVVCTLGLQTVVLCSDDLYEGAVEGVGSLSRRKTPVSHPDPDKACTVRHSHVLPAGVSCAA</sequence>
<reference evidence="1" key="1">
    <citation type="journal article" date="2020" name="Stud. Mycol.">
        <title>101 Dothideomycetes genomes: a test case for predicting lifestyles and emergence of pathogens.</title>
        <authorList>
            <person name="Haridas S."/>
            <person name="Albert R."/>
            <person name="Binder M."/>
            <person name="Bloem J."/>
            <person name="Labutti K."/>
            <person name="Salamov A."/>
            <person name="Andreopoulos B."/>
            <person name="Baker S."/>
            <person name="Barry K."/>
            <person name="Bills G."/>
            <person name="Bluhm B."/>
            <person name="Cannon C."/>
            <person name="Castanera R."/>
            <person name="Culley D."/>
            <person name="Daum C."/>
            <person name="Ezra D."/>
            <person name="Gonzalez J."/>
            <person name="Henrissat B."/>
            <person name="Kuo A."/>
            <person name="Liang C."/>
            <person name="Lipzen A."/>
            <person name="Lutzoni F."/>
            <person name="Magnuson J."/>
            <person name="Mondo S."/>
            <person name="Nolan M."/>
            <person name="Ohm R."/>
            <person name="Pangilinan J."/>
            <person name="Park H.-J."/>
            <person name="Ramirez L."/>
            <person name="Alfaro M."/>
            <person name="Sun H."/>
            <person name="Tritt A."/>
            <person name="Yoshinaga Y."/>
            <person name="Zwiers L.-H."/>
            <person name="Turgeon B."/>
            <person name="Goodwin S."/>
            <person name="Spatafora J."/>
            <person name="Crous P."/>
            <person name="Grigoriev I."/>
        </authorList>
    </citation>
    <scope>NUCLEOTIDE SEQUENCE</scope>
    <source>
        <strain evidence="1">CBS 113979</strain>
    </source>
</reference>